<evidence type="ECO:0000313" key="5">
    <source>
        <dbReference type="Proteomes" id="UP001631957"/>
    </source>
</evidence>
<evidence type="ECO:0000259" key="3">
    <source>
        <dbReference type="Pfam" id="PF07282"/>
    </source>
</evidence>
<keyword evidence="1" id="KW-0238">DNA-binding</keyword>
<feature type="compositionally biased region" description="Basic and acidic residues" evidence="2">
    <location>
        <begin position="478"/>
        <end position="490"/>
    </location>
</feature>
<organism evidence="4 5">
    <name type="scientific">Streptomyces niveiscabiei</name>
    <dbReference type="NCBI Taxonomy" id="164115"/>
    <lineage>
        <taxon>Bacteria</taxon>
        <taxon>Bacillati</taxon>
        <taxon>Actinomycetota</taxon>
        <taxon>Actinomycetes</taxon>
        <taxon>Kitasatosporales</taxon>
        <taxon>Streptomycetaceae</taxon>
        <taxon>Streptomyces</taxon>
    </lineage>
</organism>
<comment type="caution">
    <text evidence="4">The sequence shown here is derived from an EMBL/GenBank/DDBJ whole genome shotgun (WGS) entry which is preliminary data.</text>
</comment>
<sequence>MVQEQAGRVLRSAAWRAALTAGVLATWPADPVRRTAAEWDAVRDAVPGGRALPSSVITSRTRQIQAFVRKSGWLPADAFELEPPPRAARMLLLSACDGQQATIERADEPGRALLRLQLPTRPDPASYRDWTWVACPVSLPPTLPARAVLHLPTLRIHEGRVRADLAYTHTVPKAARTGHTVALGVDWGLNTLLSAGAVRLHQDGRITELGAGGQFRAAGVLAKQHRLRRLSEHLHTKASQYQRLTGGDERHPLAARHAVLADEIRHVSARRSNLNDALAWSAARWAVDQAIAAGASVIYVEDLRSMEALGMGRTINTRLSQQVRGRIVDHMRHVAAEAGIAVVTVPARDTSRLCPCCLTPLRHRKAPDRLTVPGWKWAFCPGRECGWQGDRDHGAWRRIAARGLTHQTKTVADRTSGALVIRSVVDSLETRAVVTPTTSATSRRDRSKTGPTRHQATRPAPRRRGAPSPAAPSGPAGKRPEGHAPTDRIRLPRAAHRHQGVTTISTPTTRRHRPRGASLGAGFHLHAHASPPRWAAASPGAMSGMGLPS</sequence>
<keyword evidence="5" id="KW-1185">Reference proteome</keyword>
<protein>
    <submittedName>
        <fullName evidence="4">Zinc ribbon domain-containing protein</fullName>
    </submittedName>
</protein>
<name>A0ABW9I308_9ACTN</name>
<evidence type="ECO:0000313" key="4">
    <source>
        <dbReference type="EMBL" id="MFM9614737.1"/>
    </source>
</evidence>
<gene>
    <name evidence="4" type="ORF">ACKI18_39395</name>
</gene>
<feature type="region of interest" description="Disordered" evidence="2">
    <location>
        <begin position="434"/>
        <end position="515"/>
    </location>
</feature>
<feature type="domain" description="Cas12f1-like TNB" evidence="3">
    <location>
        <begin position="326"/>
        <end position="395"/>
    </location>
</feature>
<dbReference type="EMBL" id="JBJVNI010000028">
    <property type="protein sequence ID" value="MFM9614737.1"/>
    <property type="molecule type" value="Genomic_DNA"/>
</dbReference>
<dbReference type="Pfam" id="PF07282">
    <property type="entry name" value="Cas12f1-like_TNB"/>
    <property type="match status" value="1"/>
</dbReference>
<accession>A0ABW9I308</accession>
<reference evidence="4 5" key="1">
    <citation type="submission" date="2024-12" db="EMBL/GenBank/DDBJ databases">
        <title>Forecasting of Potato common scab and diversities of Pathogenic streptomyces spp. in china.</title>
        <authorList>
            <person name="Handique U."/>
            <person name="Wu J."/>
        </authorList>
    </citation>
    <scope>NUCLEOTIDE SEQUENCE [LARGE SCALE GENOMIC DNA]</scope>
    <source>
        <strain evidence="4 5">ZRIMU1530</strain>
    </source>
</reference>
<dbReference type="Proteomes" id="UP001631957">
    <property type="component" value="Unassembled WGS sequence"/>
</dbReference>
<dbReference type="InterPro" id="IPR010095">
    <property type="entry name" value="Cas12f1-like_TNB"/>
</dbReference>
<evidence type="ECO:0000256" key="1">
    <source>
        <dbReference type="ARBA" id="ARBA00023125"/>
    </source>
</evidence>
<feature type="compositionally biased region" description="Low complexity" evidence="2">
    <location>
        <begin position="466"/>
        <end position="477"/>
    </location>
</feature>
<proteinExistence type="predicted"/>
<evidence type="ECO:0000256" key="2">
    <source>
        <dbReference type="SAM" id="MobiDB-lite"/>
    </source>
</evidence>
<dbReference type="RefSeq" id="WP_409123747.1">
    <property type="nucleotide sequence ID" value="NZ_JBJVNI010000028.1"/>
</dbReference>